<dbReference type="InterPro" id="IPR002477">
    <property type="entry name" value="Peptidoglycan-bd-like"/>
</dbReference>
<dbReference type="SUPFAM" id="SSF47090">
    <property type="entry name" value="PGBD-like"/>
    <property type="match status" value="1"/>
</dbReference>
<sequence length="427" mass="42633">MAPDERRQDDDRGSMTGSQLVRRRRVVIATAVIAVVLSVGGLLGSGLVQSPSQAAADSRPPKPSVITATVTKSVLRSTVVLRGTFSDGRTQSATPTTVAATEASSAPAQLMVTGVYTHPGASVGAARTLIEYSGRPVFALHGELPAYRDLTFGEQGKDVAQLQSALRSSGHATGSDAKGVFGRGTESAVKRLYAALGYPVPVTVASTAPSTDGKGDATAPPAAPVTHAMVPASEVVFIPSLPARVVSVPVRVGDPVKGPVVTLARGGMTLTGMLDPSQAGLVAAGMKAQVLAEATGAQTDGTVDSVGTLVTPSAGKAGDEPGATPANGGAAYLPLTIHPGTAWDGRFAGQDVRITITAAATDTAVLAVPQAAISAGADTRTTVTVVGPAGAQRVVQVKAGVSADGMVEVTPQGGGTLTAGETVVVGR</sequence>
<protein>
    <submittedName>
        <fullName evidence="3">Peptidoglycan-binding protein</fullName>
    </submittedName>
</protein>
<keyword evidence="4" id="KW-1185">Reference proteome</keyword>
<dbReference type="InterPro" id="IPR036365">
    <property type="entry name" value="PGBD-like_sf"/>
</dbReference>
<keyword evidence="1" id="KW-0472">Membrane</keyword>
<dbReference type="EMBL" id="JBITYG010000021">
    <property type="protein sequence ID" value="MFI9106638.1"/>
    <property type="molecule type" value="Genomic_DNA"/>
</dbReference>
<evidence type="ECO:0000313" key="4">
    <source>
        <dbReference type="Proteomes" id="UP001614394"/>
    </source>
</evidence>
<dbReference type="RefSeq" id="WP_399658298.1">
    <property type="nucleotide sequence ID" value="NZ_JBITYG010000021.1"/>
</dbReference>
<dbReference type="Pfam" id="PF01471">
    <property type="entry name" value="PG_binding_1"/>
    <property type="match status" value="1"/>
</dbReference>
<gene>
    <name evidence="3" type="ORF">ACIGXA_39695</name>
</gene>
<keyword evidence="1" id="KW-0812">Transmembrane</keyword>
<name>A0ABW8CKP3_9ACTN</name>
<dbReference type="Gene3D" id="1.10.101.10">
    <property type="entry name" value="PGBD-like superfamily/PGBD"/>
    <property type="match status" value="1"/>
</dbReference>
<organism evidence="3 4">
    <name type="scientific">Streptomyces fildesensis</name>
    <dbReference type="NCBI Taxonomy" id="375757"/>
    <lineage>
        <taxon>Bacteria</taxon>
        <taxon>Bacillati</taxon>
        <taxon>Actinomycetota</taxon>
        <taxon>Actinomycetes</taxon>
        <taxon>Kitasatosporales</taxon>
        <taxon>Streptomycetaceae</taxon>
        <taxon>Streptomyces</taxon>
    </lineage>
</organism>
<reference evidence="3 4" key="1">
    <citation type="submission" date="2024-10" db="EMBL/GenBank/DDBJ databases">
        <title>The Natural Products Discovery Center: Release of the First 8490 Sequenced Strains for Exploring Actinobacteria Biosynthetic Diversity.</title>
        <authorList>
            <person name="Kalkreuter E."/>
            <person name="Kautsar S.A."/>
            <person name="Yang D."/>
            <person name="Bader C.D."/>
            <person name="Teijaro C.N."/>
            <person name="Fluegel L."/>
            <person name="Davis C.M."/>
            <person name="Simpson J.R."/>
            <person name="Lauterbach L."/>
            <person name="Steele A.D."/>
            <person name="Gui C."/>
            <person name="Meng S."/>
            <person name="Li G."/>
            <person name="Viehrig K."/>
            <person name="Ye F."/>
            <person name="Su P."/>
            <person name="Kiefer A.F."/>
            <person name="Nichols A."/>
            <person name="Cepeda A.J."/>
            <person name="Yan W."/>
            <person name="Fan B."/>
            <person name="Jiang Y."/>
            <person name="Adhikari A."/>
            <person name="Zheng C.-J."/>
            <person name="Schuster L."/>
            <person name="Cowan T.M."/>
            <person name="Smanski M.J."/>
            <person name="Chevrette M.G."/>
            <person name="De Carvalho L.P.S."/>
            <person name="Shen B."/>
        </authorList>
    </citation>
    <scope>NUCLEOTIDE SEQUENCE [LARGE SCALE GENOMIC DNA]</scope>
    <source>
        <strain evidence="3 4">NPDC053399</strain>
    </source>
</reference>
<proteinExistence type="predicted"/>
<feature type="domain" description="Peptidoglycan binding-like" evidence="2">
    <location>
        <begin position="155"/>
        <end position="192"/>
    </location>
</feature>
<evidence type="ECO:0000259" key="2">
    <source>
        <dbReference type="Pfam" id="PF01471"/>
    </source>
</evidence>
<dbReference type="Gene3D" id="2.40.420.20">
    <property type="match status" value="1"/>
</dbReference>
<dbReference type="Proteomes" id="UP001614394">
    <property type="component" value="Unassembled WGS sequence"/>
</dbReference>
<evidence type="ECO:0000313" key="3">
    <source>
        <dbReference type="EMBL" id="MFI9106638.1"/>
    </source>
</evidence>
<feature type="transmembrane region" description="Helical" evidence="1">
    <location>
        <begin position="26"/>
        <end position="48"/>
    </location>
</feature>
<dbReference type="InterPro" id="IPR036366">
    <property type="entry name" value="PGBDSf"/>
</dbReference>
<keyword evidence="1" id="KW-1133">Transmembrane helix</keyword>
<accession>A0ABW8CKP3</accession>
<evidence type="ECO:0000256" key="1">
    <source>
        <dbReference type="SAM" id="Phobius"/>
    </source>
</evidence>
<comment type="caution">
    <text evidence="3">The sequence shown here is derived from an EMBL/GenBank/DDBJ whole genome shotgun (WGS) entry which is preliminary data.</text>
</comment>